<dbReference type="SUPFAM" id="SSF49785">
    <property type="entry name" value="Galactose-binding domain-like"/>
    <property type="match status" value="2"/>
</dbReference>
<evidence type="ECO:0000256" key="3">
    <source>
        <dbReference type="ARBA" id="ARBA00009809"/>
    </source>
</evidence>
<evidence type="ECO:0000256" key="7">
    <source>
        <dbReference type="ARBA" id="ARBA00023180"/>
    </source>
</evidence>
<dbReference type="SUPFAM" id="SSF51011">
    <property type="entry name" value="Glycosyl hydrolase domain"/>
    <property type="match status" value="1"/>
</dbReference>
<evidence type="ECO:0000259" key="11">
    <source>
        <dbReference type="SMART" id="SM01029"/>
    </source>
</evidence>
<dbReference type="PANTHER" id="PTHR23421">
    <property type="entry name" value="BETA-GALACTOSIDASE RELATED"/>
    <property type="match status" value="1"/>
</dbReference>
<evidence type="ECO:0000256" key="10">
    <source>
        <dbReference type="SAM" id="MobiDB-lite"/>
    </source>
</evidence>
<evidence type="ECO:0000256" key="4">
    <source>
        <dbReference type="ARBA" id="ARBA00012756"/>
    </source>
</evidence>
<feature type="compositionally biased region" description="Polar residues" evidence="10">
    <location>
        <begin position="29"/>
        <end position="38"/>
    </location>
</feature>
<evidence type="ECO:0000256" key="6">
    <source>
        <dbReference type="ARBA" id="ARBA00022801"/>
    </source>
</evidence>
<name>A0ABR4FRB2_9EURO</name>
<evidence type="ECO:0000256" key="5">
    <source>
        <dbReference type="ARBA" id="ARBA00022729"/>
    </source>
</evidence>
<keyword evidence="13" id="KW-1185">Reference proteome</keyword>
<comment type="catalytic activity">
    <reaction evidence="1">
        <text>Hydrolysis of terminal non-reducing beta-D-galactose residues in beta-D-galactosides.</text>
        <dbReference type="EC" id="3.2.1.23"/>
    </reaction>
</comment>
<dbReference type="PRINTS" id="PR00742">
    <property type="entry name" value="GLHYDRLASE35"/>
</dbReference>
<evidence type="ECO:0000256" key="2">
    <source>
        <dbReference type="ARBA" id="ARBA00002691"/>
    </source>
</evidence>
<feature type="region of interest" description="Disordered" evidence="10">
    <location>
        <begin position="56"/>
        <end position="77"/>
    </location>
</feature>
<organism evidence="12 13">
    <name type="scientific">Aspergillus keveii</name>
    <dbReference type="NCBI Taxonomy" id="714993"/>
    <lineage>
        <taxon>Eukaryota</taxon>
        <taxon>Fungi</taxon>
        <taxon>Dikarya</taxon>
        <taxon>Ascomycota</taxon>
        <taxon>Pezizomycotina</taxon>
        <taxon>Eurotiomycetes</taxon>
        <taxon>Eurotiomycetidae</taxon>
        <taxon>Eurotiales</taxon>
        <taxon>Aspergillaceae</taxon>
        <taxon>Aspergillus</taxon>
        <taxon>Aspergillus subgen. Nidulantes</taxon>
    </lineage>
</organism>
<dbReference type="Gene3D" id="2.102.20.10">
    <property type="entry name" value="Beta-galactosidase, domain 2"/>
    <property type="match status" value="1"/>
</dbReference>
<dbReference type="InterPro" id="IPR036833">
    <property type="entry name" value="BetaGal_dom3_sf"/>
</dbReference>
<keyword evidence="6" id="KW-0378">Hydrolase</keyword>
<dbReference type="Pfam" id="PF01301">
    <property type="entry name" value="Glyco_hydro_35"/>
    <property type="match status" value="1"/>
</dbReference>
<dbReference type="InterPro" id="IPR017853">
    <property type="entry name" value="GH"/>
</dbReference>
<evidence type="ECO:0000313" key="12">
    <source>
        <dbReference type="EMBL" id="KAL2785799.1"/>
    </source>
</evidence>
<dbReference type="Pfam" id="PF13363">
    <property type="entry name" value="BetaGal_dom3"/>
    <property type="match status" value="1"/>
</dbReference>
<dbReference type="SUPFAM" id="SSF51445">
    <property type="entry name" value="(Trans)glycosidases"/>
    <property type="match status" value="1"/>
</dbReference>
<dbReference type="InterPro" id="IPR025300">
    <property type="entry name" value="BetaGal_jelly_roll_dom"/>
</dbReference>
<keyword evidence="8" id="KW-0326">Glycosidase</keyword>
<dbReference type="Gene3D" id="2.60.120.260">
    <property type="entry name" value="Galactose-binding domain-like"/>
    <property type="match status" value="2"/>
</dbReference>
<feature type="region of interest" description="Disordered" evidence="10">
    <location>
        <begin position="28"/>
        <end position="47"/>
    </location>
</feature>
<dbReference type="Gene3D" id="3.20.20.80">
    <property type="entry name" value="Glycosidases"/>
    <property type="match status" value="1"/>
</dbReference>
<dbReference type="InterPro" id="IPR025972">
    <property type="entry name" value="BetaGal_dom3"/>
</dbReference>
<evidence type="ECO:0000256" key="8">
    <source>
        <dbReference type="ARBA" id="ARBA00023295"/>
    </source>
</evidence>
<comment type="caution">
    <text evidence="12">The sequence shown here is derived from an EMBL/GenBank/DDBJ whole genome shotgun (WGS) entry which is preliminary data.</text>
</comment>
<dbReference type="EC" id="3.2.1.23" evidence="4"/>
<proteinExistence type="inferred from homology"/>
<dbReference type="Pfam" id="PF10435">
    <property type="entry name" value="BetaGal_dom2"/>
    <property type="match status" value="1"/>
</dbReference>
<dbReference type="InterPro" id="IPR037110">
    <property type="entry name" value="Betagal_dom2_sf"/>
</dbReference>
<dbReference type="EMBL" id="JBFTWV010000133">
    <property type="protein sequence ID" value="KAL2785799.1"/>
    <property type="molecule type" value="Genomic_DNA"/>
</dbReference>
<dbReference type="InterPro" id="IPR018954">
    <property type="entry name" value="Betagal_dom2"/>
</dbReference>
<dbReference type="SUPFAM" id="SSF117100">
    <property type="entry name" value="Beta-galactosidase LacA, domain 3"/>
    <property type="match status" value="1"/>
</dbReference>
<evidence type="ECO:0000313" key="13">
    <source>
        <dbReference type="Proteomes" id="UP001610563"/>
    </source>
</evidence>
<feature type="domain" description="Beta-galactosidase" evidence="11">
    <location>
        <begin position="573"/>
        <end position="754"/>
    </location>
</feature>
<dbReference type="InterPro" id="IPR001944">
    <property type="entry name" value="Glycoside_Hdrlase_35"/>
</dbReference>
<reference evidence="12 13" key="1">
    <citation type="submission" date="2024-07" db="EMBL/GenBank/DDBJ databases">
        <title>Section-level genome sequencing and comparative genomics of Aspergillus sections Usti and Cavernicolus.</title>
        <authorList>
            <consortium name="Lawrence Berkeley National Laboratory"/>
            <person name="Nybo J.L."/>
            <person name="Vesth T.C."/>
            <person name="Theobald S."/>
            <person name="Frisvad J.C."/>
            <person name="Larsen T.O."/>
            <person name="Kjaerboelling I."/>
            <person name="Rothschild-Mancinelli K."/>
            <person name="Lyhne E.K."/>
            <person name="Kogle M.E."/>
            <person name="Barry K."/>
            <person name="Clum A."/>
            <person name="Na H."/>
            <person name="Ledsgaard L."/>
            <person name="Lin J."/>
            <person name="Lipzen A."/>
            <person name="Kuo A."/>
            <person name="Riley R."/>
            <person name="Mondo S."/>
            <person name="Labutti K."/>
            <person name="Haridas S."/>
            <person name="Pangalinan J."/>
            <person name="Salamov A.A."/>
            <person name="Simmons B.A."/>
            <person name="Magnuson J.K."/>
            <person name="Chen J."/>
            <person name="Drula E."/>
            <person name="Henrissat B."/>
            <person name="Wiebenga A."/>
            <person name="Lubbers R.J."/>
            <person name="Gomes A.C."/>
            <person name="Makela M.R."/>
            <person name="Stajich J."/>
            <person name="Grigoriev I.V."/>
            <person name="Mortensen U.H."/>
            <person name="De Vries R.P."/>
            <person name="Baker S.E."/>
            <person name="Andersen M.R."/>
        </authorList>
    </citation>
    <scope>NUCLEOTIDE SEQUENCE [LARGE SCALE GENOMIC DNA]</scope>
    <source>
        <strain evidence="12 13">CBS 209.92</strain>
    </source>
</reference>
<evidence type="ECO:0000256" key="1">
    <source>
        <dbReference type="ARBA" id="ARBA00001412"/>
    </source>
</evidence>
<comment type="function">
    <text evidence="2">Cleaves beta-linked terminal galactosyl residues from gangliosides, glycoproteins, and glycosaminoglycans.</text>
</comment>
<keyword evidence="7" id="KW-0325">Glycoprotein</keyword>
<keyword evidence="5" id="KW-0732">Signal</keyword>
<dbReference type="Gene3D" id="2.60.390.10">
    <property type="entry name" value="Beta-galactosidase, domain 3"/>
    <property type="match status" value="1"/>
</dbReference>
<evidence type="ECO:0000256" key="9">
    <source>
        <dbReference type="RuleBase" id="RU003679"/>
    </source>
</evidence>
<dbReference type="InterPro" id="IPR031330">
    <property type="entry name" value="Gly_Hdrlase_35_cat"/>
</dbReference>
<accession>A0ABR4FRB2</accession>
<comment type="similarity">
    <text evidence="3 9">Belongs to the glycosyl hydrolase 35 family.</text>
</comment>
<dbReference type="Proteomes" id="UP001610563">
    <property type="component" value="Unassembled WGS sequence"/>
</dbReference>
<protein>
    <recommendedName>
        <fullName evidence="4">beta-galactosidase</fullName>
        <ecNumber evidence="4">3.2.1.23</ecNumber>
    </recommendedName>
</protein>
<dbReference type="SMART" id="SM01029">
    <property type="entry name" value="BetaGal_dom2"/>
    <property type="match status" value="1"/>
</dbReference>
<gene>
    <name evidence="12" type="ORF">BJX66DRAFT_347226</name>
</gene>
<feature type="compositionally biased region" description="Polar residues" evidence="10">
    <location>
        <begin position="56"/>
        <end position="73"/>
    </location>
</feature>
<feature type="region of interest" description="Disordered" evidence="10">
    <location>
        <begin position="118"/>
        <end position="140"/>
    </location>
</feature>
<dbReference type="Pfam" id="PF13364">
    <property type="entry name" value="BetaGal_ABD2"/>
    <property type="match status" value="2"/>
</dbReference>
<sequence>MTTVTCQLKFQTRMDGERDREHSYRHTVQKSAAPSHQGSYPGFQPPILSRRRQYVGPQTTGSSLKNDAQTFNNLPHPDLKRKWDAALDTAIKSRGDQPSAHLLSNLPKARYATIATHKPRKRVARPEIDEKSNLPTPPIPRPRRVIQVPVIMYGHHIAWLRVVDAIPGAQDVLNEVDDAHCCSCSDEKCLMDVERNVLPSSLATNSKWPIRDTGLGDKTVQWDHYSLIYNGERLFSFGGEFHPFRIPVPELWVDIMEKIKASGMNTMSFYNHWGFHMPTSDPDSLDFESGAHDLGRLYEIAKELGLFVHSRPGPYINAELNAGGMPLWITTGEYGALRDNNTAWEAKWKPYMDRVAEITAPYQVTQNGTVILFQIENEFPQQWADIEDKIPNPVPIAYMEELFEQMQAKGIDVPLTHNMPGQRYKSWSVDYDTIGAGGNPSCWSCIPEDCSTSNPSFTLMDYTAHFNEVSPKQPSMMPEFQGGAMNPWDGPAGGCEAKTDDSFVNFYYRDNVAQRVTILGLYMFYGGTNWGWLAAPVVLTSYDYSAAIAENRTIGPKYYEIKSLALFTRSAKDLTKTDLVGNSTSYTDNEAVTTIELRNPDTDAGFYAIRHTDPTSNDEQTFRLSVRTSAGNFTLPSLGDGTIGLNGHIQKILVTDFSFGDRNLVYSTAEVLNFGIFDKEPTLALWVSNGEGGEFFVQGARSGKVVAGERPDVKFSRLRKGLIVNFKKQQGMTVIMLDDEVRVIVMDRDTAHLFWAPALTNDPRVPANQVAFVQGPYLVRSAELDRHTISLRGDSSQATEIEVFTESRVRALKWNGKALNTHKTKYNTLKARIDGPDEFSAPSFRSWKAQDSLPERFANYSDSGPAWANADHMTTVSKHKEATKPYLYADEYGFHAGVQLWRGYFNGSAGGVYLKVQGGIAHGWSAWLNGGFIGSFLGDLGSSSGSKELKFPTQSLKSDGQNVLLVMQDNSGHDQGSGSLNVRGIINATLIDSESGGFSSWKVAGTAGGASDTTIDPVRTYYNEGGLTAERLGWHLPGFDDSEWSTSTPSDGFTGAGAKFYRGIVPLDTPKSHDVALSVKISFADESSESSNFRAYLYVNGYQYGRYYPYINSAVNTFPVPPGIWDYSGDNVVGLAVWNQGNGEVKVDVDVQVDYVLASALDVKFDGDYLRPGWDESRAEYA</sequence>
<dbReference type="InterPro" id="IPR008979">
    <property type="entry name" value="Galactose-bd-like_sf"/>
</dbReference>